<dbReference type="GO" id="GO:0006281">
    <property type="term" value="P:DNA repair"/>
    <property type="evidence" value="ECO:0007669"/>
    <property type="project" value="TreeGrafter"/>
</dbReference>
<dbReference type="RefSeq" id="WP_407047891.1">
    <property type="nucleotide sequence ID" value="NZ_CP158568.1"/>
</dbReference>
<dbReference type="InterPro" id="IPR036412">
    <property type="entry name" value="HAD-like_sf"/>
</dbReference>
<dbReference type="InterPro" id="IPR050155">
    <property type="entry name" value="HAD-like_hydrolase_sf"/>
</dbReference>
<feature type="binding site" evidence="6">
    <location>
        <position position="13"/>
    </location>
    <ligand>
        <name>Mg(2+)</name>
        <dbReference type="ChEBI" id="CHEBI:18420"/>
    </ligand>
</feature>
<proteinExistence type="inferred from homology"/>
<feature type="binding site" evidence="6">
    <location>
        <position position="15"/>
    </location>
    <ligand>
        <name>Mg(2+)</name>
        <dbReference type="ChEBI" id="CHEBI:18420"/>
    </ligand>
</feature>
<dbReference type="GO" id="GO:0008967">
    <property type="term" value="F:phosphoglycolate phosphatase activity"/>
    <property type="evidence" value="ECO:0007669"/>
    <property type="project" value="UniProtKB-UniRule"/>
</dbReference>
<sequence length="235" mass="24907">MPHDAVRPLLVFDLDGTLVDSALDLMGTLNALLVREGLLPVPVEAVGRMVGLGARVLIERGLRANGVEPEPARVDRLFADFLVHYGDNIAVSTRPYPGVEAALDRFAAAGWRFAICTNKPEALSFKLLDALGLTSRFDAVCGGDTFPVRKPDAAHLTGTIARVRGETAGTARAIMVGDSHADVAAARNAAVPVVGVSFGYTDKPMAELGPDVVIDHFDALWDAVAGLEKREIGRA</sequence>
<dbReference type="InterPro" id="IPR023214">
    <property type="entry name" value="HAD_sf"/>
</dbReference>
<dbReference type="PANTHER" id="PTHR43434:SF1">
    <property type="entry name" value="PHOSPHOGLYCOLATE PHOSPHATASE"/>
    <property type="match status" value="1"/>
</dbReference>
<comment type="function">
    <text evidence="6">Specifically catalyzes the dephosphorylation of 2-phosphoglycolate. Is involved in the dissimilation of the intracellular 2-phosphoglycolate formed during the DNA repair of 3'-phosphoglycolate ends, a major class of DNA lesions induced by oxidative stress.</text>
</comment>
<comment type="cofactor">
    <cofactor evidence="2 6">
        <name>Mg(2+)</name>
        <dbReference type="ChEBI" id="CHEBI:18420"/>
    </cofactor>
</comment>
<comment type="similarity">
    <text evidence="4 6">Belongs to the HAD-like hydrolase superfamily. CbbY/CbbZ/Gph/YieH family.</text>
</comment>
<reference evidence="7" key="1">
    <citation type="submission" date="2024-06" db="EMBL/GenBank/DDBJ databases">
        <title>Methylostella associata gen. nov., sp. nov., a novel Ancalomicrobiaceae-affiliated facultatively methylotrophic bacteria that feed on methanotrophs of the genus Methylococcus.</title>
        <authorList>
            <person name="Saltykova V."/>
            <person name="Danilova O.V."/>
            <person name="Oshkin I.Y."/>
            <person name="Belova S.E."/>
            <person name="Pimenov N.V."/>
            <person name="Dedysh S.N."/>
        </authorList>
    </citation>
    <scope>NUCLEOTIDE SEQUENCE</scope>
    <source>
        <strain evidence="7">S20</strain>
    </source>
</reference>
<dbReference type="Gene3D" id="3.40.50.1000">
    <property type="entry name" value="HAD superfamily/HAD-like"/>
    <property type="match status" value="1"/>
</dbReference>
<dbReference type="HAMAP" id="MF_00495">
    <property type="entry name" value="GPH_hydrolase_bact"/>
    <property type="match status" value="1"/>
</dbReference>
<evidence type="ECO:0000256" key="3">
    <source>
        <dbReference type="ARBA" id="ARBA00004818"/>
    </source>
</evidence>
<dbReference type="PANTHER" id="PTHR43434">
    <property type="entry name" value="PHOSPHOGLYCOLATE PHOSPHATASE"/>
    <property type="match status" value="1"/>
</dbReference>
<dbReference type="InterPro" id="IPR023198">
    <property type="entry name" value="PGP-like_dom2"/>
</dbReference>
<dbReference type="Pfam" id="PF13419">
    <property type="entry name" value="HAD_2"/>
    <property type="match status" value="1"/>
</dbReference>
<comment type="pathway">
    <text evidence="3 6">Organic acid metabolism; glycolate biosynthesis; glycolate from 2-phosphoglycolate: step 1/1.</text>
</comment>
<keyword evidence="6" id="KW-0479">Metal-binding</keyword>
<protein>
    <recommendedName>
        <fullName evidence="5 6">Phosphoglycolate phosphatase</fullName>
        <shortName evidence="6">PGP</shortName>
        <shortName evidence="6">PGPase</shortName>
        <ecNumber evidence="5 6">3.1.3.18</ecNumber>
    </recommendedName>
</protein>
<evidence type="ECO:0000256" key="6">
    <source>
        <dbReference type="HAMAP-Rule" id="MF_00495"/>
    </source>
</evidence>
<dbReference type="AlphaFoldDB" id="A0AAU7X4L7"/>
<dbReference type="GO" id="GO:0046295">
    <property type="term" value="P:glycolate biosynthetic process"/>
    <property type="evidence" value="ECO:0007669"/>
    <property type="project" value="UniProtKB-UniRule"/>
</dbReference>
<evidence type="ECO:0000256" key="5">
    <source>
        <dbReference type="ARBA" id="ARBA00013078"/>
    </source>
</evidence>
<feature type="active site" description="Nucleophile" evidence="6">
    <location>
        <position position="13"/>
    </location>
</feature>
<dbReference type="InterPro" id="IPR041492">
    <property type="entry name" value="HAD_2"/>
</dbReference>
<evidence type="ECO:0000313" key="7">
    <source>
        <dbReference type="EMBL" id="XBY42789.1"/>
    </source>
</evidence>
<dbReference type="InterPro" id="IPR037512">
    <property type="entry name" value="PGPase_prok"/>
</dbReference>
<dbReference type="SFLD" id="SFLDS00003">
    <property type="entry name" value="Haloacid_Dehalogenase"/>
    <property type="match status" value="1"/>
</dbReference>
<dbReference type="NCBIfam" id="TIGR01449">
    <property type="entry name" value="PGP_bact"/>
    <property type="match status" value="1"/>
</dbReference>
<dbReference type="GO" id="GO:0005975">
    <property type="term" value="P:carbohydrate metabolic process"/>
    <property type="evidence" value="ECO:0007669"/>
    <property type="project" value="InterPro"/>
</dbReference>
<feature type="binding site" evidence="6">
    <location>
        <position position="178"/>
    </location>
    <ligand>
        <name>Mg(2+)</name>
        <dbReference type="ChEBI" id="CHEBI:18420"/>
    </ligand>
</feature>
<name>A0AAU7X4L7_9HYPH</name>
<accession>A0AAU7X4L7</accession>
<evidence type="ECO:0000256" key="1">
    <source>
        <dbReference type="ARBA" id="ARBA00000830"/>
    </source>
</evidence>
<dbReference type="KEGG" id="mflg:ABS361_11715"/>
<evidence type="ECO:0000256" key="4">
    <source>
        <dbReference type="ARBA" id="ARBA00006171"/>
    </source>
</evidence>
<organism evidence="7">
    <name type="scientific">Methyloraptor flagellatus</name>
    <dbReference type="NCBI Taxonomy" id="3162530"/>
    <lineage>
        <taxon>Bacteria</taxon>
        <taxon>Pseudomonadati</taxon>
        <taxon>Pseudomonadota</taxon>
        <taxon>Alphaproteobacteria</taxon>
        <taxon>Hyphomicrobiales</taxon>
        <taxon>Ancalomicrobiaceae</taxon>
        <taxon>Methyloraptor</taxon>
    </lineage>
</organism>
<dbReference type="SUPFAM" id="SSF56784">
    <property type="entry name" value="HAD-like"/>
    <property type="match status" value="1"/>
</dbReference>
<dbReference type="GO" id="GO:0046872">
    <property type="term" value="F:metal ion binding"/>
    <property type="evidence" value="ECO:0007669"/>
    <property type="project" value="UniProtKB-KW"/>
</dbReference>
<keyword evidence="6" id="KW-0119">Carbohydrate metabolism</keyword>
<keyword evidence="6 7" id="KW-0378">Hydrolase</keyword>
<keyword evidence="6" id="KW-0460">Magnesium</keyword>
<comment type="catalytic activity">
    <reaction evidence="1 6">
        <text>2-phosphoglycolate + H2O = glycolate + phosphate</text>
        <dbReference type="Rhea" id="RHEA:14369"/>
        <dbReference type="ChEBI" id="CHEBI:15377"/>
        <dbReference type="ChEBI" id="CHEBI:29805"/>
        <dbReference type="ChEBI" id="CHEBI:43474"/>
        <dbReference type="ChEBI" id="CHEBI:58033"/>
        <dbReference type="EC" id="3.1.3.18"/>
    </reaction>
</comment>
<dbReference type="EMBL" id="CP158568">
    <property type="protein sequence ID" value="XBY42789.1"/>
    <property type="molecule type" value="Genomic_DNA"/>
</dbReference>
<evidence type="ECO:0000256" key="2">
    <source>
        <dbReference type="ARBA" id="ARBA00001946"/>
    </source>
</evidence>
<dbReference type="Gene3D" id="1.10.150.240">
    <property type="entry name" value="Putative phosphatase, domain 2"/>
    <property type="match status" value="1"/>
</dbReference>
<dbReference type="GO" id="GO:0005829">
    <property type="term" value="C:cytosol"/>
    <property type="evidence" value="ECO:0007669"/>
    <property type="project" value="TreeGrafter"/>
</dbReference>
<dbReference type="EC" id="3.1.3.18" evidence="5 6"/>
<dbReference type="SFLD" id="SFLDG01129">
    <property type="entry name" value="C1.5:_HAD__Beta-PGM__Phosphata"/>
    <property type="match status" value="1"/>
</dbReference>
<gene>
    <name evidence="7" type="primary">gph</name>
    <name evidence="7" type="ORF">ABS361_11715</name>
</gene>